<protein>
    <submittedName>
        <fullName evidence="2">Uncharacterized protein</fullName>
    </submittedName>
</protein>
<gene>
    <name evidence="2" type="ORF">SXIM_54390</name>
</gene>
<dbReference type="KEGG" id="sxi:SXIM_54390"/>
<dbReference type="HOGENOM" id="CLU_3123457_0_0_11"/>
<evidence type="ECO:0000313" key="2">
    <source>
        <dbReference type="EMBL" id="AKG46823.1"/>
    </source>
</evidence>
<dbReference type="Proteomes" id="UP000034034">
    <property type="component" value="Chromosome"/>
</dbReference>
<dbReference type="PATRIC" id="fig|408015.6.peg.5505"/>
<evidence type="ECO:0000313" key="3">
    <source>
        <dbReference type="Proteomes" id="UP000034034"/>
    </source>
</evidence>
<evidence type="ECO:0000256" key="1">
    <source>
        <dbReference type="SAM" id="MobiDB-lite"/>
    </source>
</evidence>
<dbReference type="AlphaFoldDB" id="A0A0F7G156"/>
<sequence length="50" mass="4945">MSLSRRFKGRADDGCSAPGLTSGWSSLGRAAPGPEAVTLGISGPGIRGAD</sequence>
<dbReference type="STRING" id="408015.SXIM_54390"/>
<feature type="region of interest" description="Disordered" evidence="1">
    <location>
        <begin position="1"/>
        <end position="50"/>
    </location>
</feature>
<accession>A0A0F7G156</accession>
<organism evidence="2 3">
    <name type="scientific">Streptomyces xiamenensis</name>
    <dbReference type="NCBI Taxonomy" id="408015"/>
    <lineage>
        <taxon>Bacteria</taxon>
        <taxon>Bacillati</taxon>
        <taxon>Actinomycetota</taxon>
        <taxon>Actinomycetes</taxon>
        <taxon>Kitasatosporales</taxon>
        <taxon>Streptomycetaceae</taxon>
        <taxon>Streptomyces</taxon>
    </lineage>
</organism>
<reference evidence="2" key="1">
    <citation type="submission" date="2019-08" db="EMBL/GenBank/DDBJ databases">
        <title>Complete genome sequence of a mangrove-derived Streptomyces xiamenensis.</title>
        <authorList>
            <person name="Xu J."/>
        </authorList>
    </citation>
    <scope>NUCLEOTIDE SEQUENCE</scope>
    <source>
        <strain evidence="2">318</strain>
    </source>
</reference>
<keyword evidence="3" id="KW-1185">Reference proteome</keyword>
<dbReference type="EMBL" id="CP009922">
    <property type="protein sequence ID" value="AKG46823.1"/>
    <property type="molecule type" value="Genomic_DNA"/>
</dbReference>
<proteinExistence type="predicted"/>
<name>A0A0F7G156_9ACTN</name>